<protein>
    <submittedName>
        <fullName evidence="2">AAA-ATPase-like protein</fullName>
    </submittedName>
</protein>
<dbReference type="PANTHER" id="PTHR34825">
    <property type="entry name" value="CONSERVED PROTEIN, WITH A WEAK D-GALACTARATE DEHYDRATASE/ALTRONATE HYDROLASE DOMAIN"/>
    <property type="match status" value="1"/>
</dbReference>
<dbReference type="EMBL" id="CP002776">
    <property type="protein sequence ID" value="AEG32234.1"/>
    <property type="molecule type" value="Genomic_DNA"/>
</dbReference>
<gene>
    <name evidence="2" type="ordered locus">Thicy_1474</name>
</gene>
<dbReference type="PANTHER" id="PTHR34825:SF1">
    <property type="entry name" value="AAA-ATPASE-LIKE DOMAIN-CONTAINING PROTEIN"/>
    <property type="match status" value="1"/>
</dbReference>
<accession>F6DAH8</accession>
<sequence>MSLKKLPIGIQTFSEIREDDYLYIDKTAMAYELLQTYKYVFLSRPRRFGKSLFLDTLRNIFEGNQHYFSGLAIEDQWDWSVSYPVIRISFASGKIENRTQLDESILRTLKENQQYLGIECEEKNSVAGCFSELIRKAHAKYQQKVVVLVDEYDKPILDSITNTPVAQQIRDGLVNFYSVIKGSDEFLRFAFLTGVSKFTKTSIFSGLNNITDISLQRKYGDICGYSQQDVETSFAPYLDGVDMAKLQAWYNGYNFLGSQMYNPFDILKFIANEHTFRNYWFESGTPTFLIELIKTQHYFLPSLANLRVDEKLLNSFDIDNLDLEVILYQSGYLTIDRVQTTLFDTLEYTLKIPNKEVKQSLHDYIIDQLVQDKRPIPTKTDIYKSLLEADLDNFKHALTSMFASIPYHNYIQNDLKHYEGFYASVIYVYLQSLGLNIIGEDVTNKGRIDLTIIMDQAIYILEFKVDRPDQPNSNALEQIKAKGYAEKYLSAQKPIYLVGIHFDAEQKNLSRFEWETAY</sequence>
<dbReference type="OrthoDB" id="7060064at2"/>
<organism evidence="2 3">
    <name type="scientific">Thiomicrospira cyclica (strain DSM 14477 / JCM 11371 / ALM1)</name>
    <name type="common">Thioalkalimicrobium cyclicum</name>
    <dbReference type="NCBI Taxonomy" id="717773"/>
    <lineage>
        <taxon>Bacteria</taxon>
        <taxon>Pseudomonadati</taxon>
        <taxon>Pseudomonadota</taxon>
        <taxon>Gammaproteobacteria</taxon>
        <taxon>Thiotrichales</taxon>
        <taxon>Piscirickettsiaceae</taxon>
        <taxon>Thiomicrospira</taxon>
    </lineage>
</organism>
<reference evidence="2 3" key="1">
    <citation type="submission" date="2011-05" db="EMBL/GenBank/DDBJ databases">
        <title>Complete sequence of Thioalkalimicrobium cyclicum ALM1.</title>
        <authorList>
            <consortium name="US DOE Joint Genome Institute"/>
            <person name="Lucas S."/>
            <person name="Han J."/>
            <person name="Lapidus A."/>
            <person name="Cheng J.-F."/>
            <person name="Goodwin L."/>
            <person name="Pitluck S."/>
            <person name="Peters L."/>
            <person name="Mikhailova N."/>
            <person name="Davenport K."/>
            <person name="Han C."/>
            <person name="Tapia R."/>
            <person name="Land M."/>
            <person name="Hauser L."/>
            <person name="Kyrpides N."/>
            <person name="Ivanova N."/>
            <person name="Pagani I."/>
            <person name="Kappler U."/>
            <person name="Woyke T."/>
        </authorList>
    </citation>
    <scope>NUCLEOTIDE SEQUENCE [LARGE SCALE GENOMIC DNA]</scope>
    <source>
        <strain evidence="3">DSM 14477 / JCM 11371 / ALM1</strain>
    </source>
</reference>
<dbReference type="RefSeq" id="WP_013836009.1">
    <property type="nucleotide sequence ID" value="NC_015581.1"/>
</dbReference>
<dbReference type="eggNOG" id="COG1672">
    <property type="taxonomic scope" value="Bacteria"/>
</dbReference>
<dbReference type="HOGENOM" id="CLU_021114_0_0_6"/>
<evidence type="ECO:0000313" key="2">
    <source>
        <dbReference type="EMBL" id="AEG32234.1"/>
    </source>
</evidence>
<dbReference type="STRING" id="717773.Thicy_1474"/>
<dbReference type="Pfam" id="PF09820">
    <property type="entry name" value="AAA-ATPase_like"/>
    <property type="match status" value="1"/>
</dbReference>
<name>F6DAH8_THICA</name>
<proteinExistence type="predicted"/>
<keyword evidence="3" id="KW-1185">Reference proteome</keyword>
<evidence type="ECO:0000259" key="1">
    <source>
        <dbReference type="Pfam" id="PF09820"/>
    </source>
</evidence>
<dbReference type="Pfam" id="PF08011">
    <property type="entry name" value="PDDEXK_9"/>
    <property type="match status" value="1"/>
</dbReference>
<dbReference type="AlphaFoldDB" id="F6DAH8"/>
<dbReference type="InterPro" id="IPR018631">
    <property type="entry name" value="AAA-ATPase-like_dom"/>
</dbReference>
<feature type="domain" description="AAA-ATPase-like" evidence="1">
    <location>
        <begin position="7"/>
        <end position="204"/>
    </location>
</feature>
<evidence type="ECO:0000313" key="3">
    <source>
        <dbReference type="Proteomes" id="UP000009232"/>
    </source>
</evidence>
<dbReference type="KEGG" id="tcy:Thicy_1474"/>
<dbReference type="Proteomes" id="UP000009232">
    <property type="component" value="Chromosome"/>
</dbReference>
<dbReference type="InterPro" id="IPR012547">
    <property type="entry name" value="PDDEXK_9"/>
</dbReference>